<dbReference type="AlphaFoldDB" id="A0A3Q3X065"/>
<keyword evidence="2" id="KW-0963">Cytoplasm</keyword>
<comment type="subcellular location">
    <subcellularLocation>
        <location evidence="1">Cytoplasm</location>
    </subcellularLocation>
</comment>
<protein>
    <recommendedName>
        <fullName evidence="7">Sepiapterin reductase a</fullName>
    </recommendedName>
</protein>
<evidence type="ECO:0000313" key="6">
    <source>
        <dbReference type="Proteomes" id="UP000261620"/>
    </source>
</evidence>
<dbReference type="PANTHER" id="PTHR44085:SF2">
    <property type="entry name" value="SEPIAPTERIN REDUCTASE"/>
    <property type="match status" value="1"/>
</dbReference>
<reference evidence="5" key="2">
    <citation type="submission" date="2025-09" db="UniProtKB">
        <authorList>
            <consortium name="Ensembl"/>
        </authorList>
    </citation>
    <scope>IDENTIFICATION</scope>
</reference>
<dbReference type="Ensembl" id="ENSMMOT00000018701.1">
    <property type="protein sequence ID" value="ENSMMOP00000018402.1"/>
    <property type="gene ID" value="ENSMMOG00000013923.1"/>
</dbReference>
<keyword evidence="4" id="KW-0560">Oxidoreductase</keyword>
<dbReference type="Gene3D" id="3.40.50.720">
    <property type="entry name" value="NAD(P)-binding Rossmann-like Domain"/>
    <property type="match status" value="2"/>
</dbReference>
<sequence length="229" mass="24343">SSAAVGQSCVCIITGSSRGFGRALAHELSYPLPGSVLLLVGRSEALLQQVKEELQGAGEEQRLVAHCIAADLTAEDDLIRSSPPFSHQPISPCPFLLPASLGDISQCASFTDLDEINSYPSLDVSSALTLTAGILVVNVSSVFAAEALSNWVLYCTSKAAGKMMFCVLAAEEPNIRVLSPTDTEMQEDILRLTGIRRCLIPCQESAAKLVALLLDNDFPSGTHLDFFTA</sequence>
<evidence type="ECO:0000313" key="5">
    <source>
        <dbReference type="Ensembl" id="ENSMMOP00000018402.1"/>
    </source>
</evidence>
<evidence type="ECO:0000256" key="3">
    <source>
        <dbReference type="ARBA" id="ARBA00022857"/>
    </source>
</evidence>
<proteinExistence type="predicted"/>
<dbReference type="PROSITE" id="PS00061">
    <property type="entry name" value="ADH_SHORT"/>
    <property type="match status" value="1"/>
</dbReference>
<dbReference type="GO" id="GO:0006729">
    <property type="term" value="P:tetrahydrobiopterin biosynthetic process"/>
    <property type="evidence" value="ECO:0007669"/>
    <property type="project" value="TreeGrafter"/>
</dbReference>
<dbReference type="InterPro" id="IPR036291">
    <property type="entry name" value="NAD(P)-bd_dom_sf"/>
</dbReference>
<dbReference type="GO" id="GO:0004757">
    <property type="term" value="F:sepiapterin reductase (NADP+) activity"/>
    <property type="evidence" value="ECO:0007669"/>
    <property type="project" value="TreeGrafter"/>
</dbReference>
<dbReference type="SUPFAM" id="SSF51735">
    <property type="entry name" value="NAD(P)-binding Rossmann-fold domains"/>
    <property type="match status" value="1"/>
</dbReference>
<organism evidence="5 6">
    <name type="scientific">Mola mola</name>
    <name type="common">Ocean sunfish</name>
    <name type="synonym">Tetraodon mola</name>
    <dbReference type="NCBI Taxonomy" id="94237"/>
    <lineage>
        <taxon>Eukaryota</taxon>
        <taxon>Metazoa</taxon>
        <taxon>Chordata</taxon>
        <taxon>Craniata</taxon>
        <taxon>Vertebrata</taxon>
        <taxon>Euteleostomi</taxon>
        <taxon>Actinopterygii</taxon>
        <taxon>Neopterygii</taxon>
        <taxon>Teleostei</taxon>
        <taxon>Neoteleostei</taxon>
        <taxon>Acanthomorphata</taxon>
        <taxon>Eupercaria</taxon>
        <taxon>Tetraodontiformes</taxon>
        <taxon>Molidae</taxon>
        <taxon>Mola</taxon>
    </lineage>
</organism>
<reference evidence="5" key="1">
    <citation type="submission" date="2025-08" db="UniProtKB">
        <authorList>
            <consortium name="Ensembl"/>
        </authorList>
    </citation>
    <scope>IDENTIFICATION</scope>
</reference>
<evidence type="ECO:0000256" key="2">
    <source>
        <dbReference type="ARBA" id="ARBA00022490"/>
    </source>
</evidence>
<dbReference type="Pfam" id="PF00106">
    <property type="entry name" value="adh_short"/>
    <property type="match status" value="1"/>
</dbReference>
<dbReference type="GO" id="GO:0005737">
    <property type="term" value="C:cytoplasm"/>
    <property type="evidence" value="ECO:0007669"/>
    <property type="project" value="UniProtKB-SubCell"/>
</dbReference>
<keyword evidence="6" id="KW-1185">Reference proteome</keyword>
<evidence type="ECO:0000256" key="1">
    <source>
        <dbReference type="ARBA" id="ARBA00004496"/>
    </source>
</evidence>
<dbReference type="PRINTS" id="PR00081">
    <property type="entry name" value="GDHRDH"/>
</dbReference>
<keyword evidence="3" id="KW-0521">NADP</keyword>
<dbReference type="Proteomes" id="UP000261620">
    <property type="component" value="Unplaced"/>
</dbReference>
<accession>A0A3Q3X065</accession>
<evidence type="ECO:0000256" key="4">
    <source>
        <dbReference type="ARBA" id="ARBA00023002"/>
    </source>
</evidence>
<name>A0A3Q3X065_MOLML</name>
<dbReference type="InterPro" id="IPR002347">
    <property type="entry name" value="SDR_fam"/>
</dbReference>
<dbReference type="InterPro" id="IPR051721">
    <property type="entry name" value="Biopterin_syn/organic_redct"/>
</dbReference>
<evidence type="ECO:0008006" key="7">
    <source>
        <dbReference type="Google" id="ProtNLM"/>
    </source>
</evidence>
<dbReference type="InterPro" id="IPR020904">
    <property type="entry name" value="Sc_DH/Rdtase_CS"/>
</dbReference>
<dbReference type="PANTHER" id="PTHR44085">
    <property type="entry name" value="SEPIAPTERIN REDUCTASE"/>
    <property type="match status" value="1"/>
</dbReference>